<evidence type="ECO:0000256" key="2">
    <source>
        <dbReference type="ARBA" id="ARBA00022737"/>
    </source>
</evidence>
<evidence type="ECO:0000313" key="5">
    <source>
        <dbReference type="Proteomes" id="UP001500889"/>
    </source>
</evidence>
<gene>
    <name evidence="4" type="ORF">DMAD_00863</name>
</gene>
<dbReference type="SUPFAM" id="SSF52058">
    <property type="entry name" value="L domain-like"/>
    <property type="match status" value="1"/>
</dbReference>
<name>A0AAU9G0B0_DROMD</name>
<evidence type="ECO:0000313" key="4">
    <source>
        <dbReference type="EMBL" id="BFG01010.1"/>
    </source>
</evidence>
<dbReference type="PROSITE" id="PS51450">
    <property type="entry name" value="LRR"/>
    <property type="match status" value="1"/>
</dbReference>
<proteinExistence type="predicted"/>
<evidence type="ECO:0000256" key="1">
    <source>
        <dbReference type="ARBA" id="ARBA00022614"/>
    </source>
</evidence>
<dbReference type="PANTHER" id="PTHR18849">
    <property type="entry name" value="LEUCINE RICH REPEAT PROTEIN"/>
    <property type="match status" value="1"/>
</dbReference>
<feature type="region of interest" description="Disordered" evidence="3">
    <location>
        <begin position="187"/>
        <end position="228"/>
    </location>
</feature>
<dbReference type="Pfam" id="PF12799">
    <property type="entry name" value="LRR_4"/>
    <property type="match status" value="1"/>
</dbReference>
<dbReference type="InterPro" id="IPR025875">
    <property type="entry name" value="Leu-rich_rpt_4"/>
</dbReference>
<dbReference type="AlphaFoldDB" id="A0AAU9G0B0"/>
<dbReference type="Proteomes" id="UP001500889">
    <property type="component" value="Chromosome A"/>
</dbReference>
<protein>
    <submittedName>
        <fullName evidence="4">Uncharacterized protein</fullName>
    </submittedName>
</protein>
<dbReference type="GO" id="GO:0007010">
    <property type="term" value="P:cytoskeleton organization"/>
    <property type="evidence" value="ECO:0007669"/>
    <property type="project" value="TreeGrafter"/>
</dbReference>
<dbReference type="EMBL" id="AP029266">
    <property type="protein sequence ID" value="BFG01010.1"/>
    <property type="molecule type" value="Genomic_DNA"/>
</dbReference>
<dbReference type="PANTHER" id="PTHR18849:SF0">
    <property type="entry name" value="CILIA- AND FLAGELLA-ASSOCIATED PROTEIN 410-RELATED"/>
    <property type="match status" value="1"/>
</dbReference>
<reference evidence="4 5" key="1">
    <citation type="submission" date="2024-02" db="EMBL/GenBank/DDBJ databases">
        <title>A chromosome-level genome assembly of Drosophila madeirensis, a fruit fly species endemic to Madeira island.</title>
        <authorList>
            <person name="Tomihara K."/>
            <person name="Llopart A."/>
            <person name="Yamamoto D."/>
        </authorList>
    </citation>
    <scope>NUCLEOTIDE SEQUENCE [LARGE SCALE GENOMIC DNA]</scope>
    <source>
        <strain evidence="4 5">RF1</strain>
    </source>
</reference>
<dbReference type="Gene3D" id="3.80.10.10">
    <property type="entry name" value="Ribonuclease Inhibitor"/>
    <property type="match status" value="1"/>
</dbReference>
<keyword evidence="2" id="KW-0677">Repeat</keyword>
<evidence type="ECO:0000256" key="3">
    <source>
        <dbReference type="SAM" id="MobiDB-lite"/>
    </source>
</evidence>
<accession>A0AAU9G0B0</accession>
<dbReference type="InterPro" id="IPR032675">
    <property type="entry name" value="LRR_dom_sf"/>
</dbReference>
<dbReference type="InterPro" id="IPR001611">
    <property type="entry name" value="Leu-rich_rpt"/>
</dbReference>
<sequence length="390" mass="44326">MRVLREEMVLDKAKTSALERVVNINFVNCDLTDVSIIQRMSKLEIASLSVNGITSLEVFAACPKLKQLYLRANKIEDIDEVEHLKNLLELKVLALEANPCVDRAGPGYRGILLRSLPTLTKIDRIDVTQEEITNALCNSDPPDLCDEYAEESLNPVIPHAQSAQQTQRSLSPQIEEQLVQVSPRPRTPFAAAGHKESELSLPRTPLQGSRLEKSRSRSPSDSYAGRSVSREEYCDMIRARDYSCQSLDFRQNFSDCQEWGFSGLSLDQQEQQMQLQFQMRSQMQHSLGHRPNGNGQLDMVPDYLQRRCHRRGQRTVASATGKPPQWQTDESDYLQYPMNYPSGGRRMHRENPVHNNTLSAMLSLLQELDLAAVQELDNAVGKRLRELTRY</sequence>
<keyword evidence="5" id="KW-1185">Reference proteome</keyword>
<keyword evidence="1" id="KW-0433">Leucine-rich repeat</keyword>
<organism evidence="4 5">
    <name type="scientific">Drosophila madeirensis</name>
    <name type="common">Fruit fly</name>
    <dbReference type="NCBI Taxonomy" id="30013"/>
    <lineage>
        <taxon>Eukaryota</taxon>
        <taxon>Metazoa</taxon>
        <taxon>Ecdysozoa</taxon>
        <taxon>Arthropoda</taxon>
        <taxon>Hexapoda</taxon>
        <taxon>Insecta</taxon>
        <taxon>Pterygota</taxon>
        <taxon>Neoptera</taxon>
        <taxon>Endopterygota</taxon>
        <taxon>Diptera</taxon>
        <taxon>Brachycera</taxon>
        <taxon>Muscomorpha</taxon>
        <taxon>Ephydroidea</taxon>
        <taxon>Drosophilidae</taxon>
        <taxon>Drosophila</taxon>
        <taxon>Sophophora</taxon>
    </lineage>
</organism>